<dbReference type="EMBL" id="JAGETQ010000001">
    <property type="protein sequence ID" value="MBO1915639.1"/>
    <property type="molecule type" value="Genomic_DNA"/>
</dbReference>
<reference evidence="1" key="1">
    <citation type="submission" date="2021-03" db="EMBL/GenBank/DDBJ databases">
        <title>Molecular epidemiology and mechanisms of colistin and carbapenem resistance in Enterobacteriaceae from clinical isolates, the environment and porcine samples in Pretoria, South Africa.</title>
        <authorList>
            <person name="Bogoshi D."/>
            <person name="Mbelle N.M."/>
            <person name="Naidoo V."/>
            <person name="Osei Sekyere J."/>
        </authorList>
    </citation>
    <scope>NUCLEOTIDE SEQUENCE</scope>
    <source>
        <strain evidence="1">C052</strain>
    </source>
</reference>
<sequence>MGLWKDVTFNNGAVHEKLICDGAVQCLNGSCLRPSSQENGDFATAAAMLNAASLHWQILIVLMQKKQTTVNLL</sequence>
<proteinExistence type="predicted"/>
<dbReference type="AlphaFoldDB" id="A0A939SIT0"/>
<dbReference type="InterPro" id="IPR014121">
    <property type="entry name" value="TraN_Ftype"/>
</dbReference>
<evidence type="ECO:0000313" key="2">
    <source>
        <dbReference type="Proteomes" id="UP000664477"/>
    </source>
</evidence>
<accession>A0A939SIT0</accession>
<protein>
    <submittedName>
        <fullName evidence="1">Conjugal transfer protein TraN</fullName>
    </submittedName>
</protein>
<organism evidence="1 2">
    <name type="scientific">Providencia rettgeri</name>
    <dbReference type="NCBI Taxonomy" id="587"/>
    <lineage>
        <taxon>Bacteria</taxon>
        <taxon>Pseudomonadati</taxon>
        <taxon>Pseudomonadota</taxon>
        <taxon>Gammaproteobacteria</taxon>
        <taxon>Enterobacterales</taxon>
        <taxon>Morganellaceae</taxon>
        <taxon>Providencia</taxon>
    </lineage>
</organism>
<name>A0A939SIT0_PRORE</name>
<dbReference type="Proteomes" id="UP000664477">
    <property type="component" value="Unassembled WGS sequence"/>
</dbReference>
<comment type="caution">
    <text evidence="1">The sequence shown here is derived from an EMBL/GenBank/DDBJ whole genome shotgun (WGS) entry which is preliminary data.</text>
</comment>
<gene>
    <name evidence="1" type="primary">traN</name>
    <name evidence="1" type="ORF">J4727_00185</name>
</gene>
<evidence type="ECO:0000313" key="1">
    <source>
        <dbReference type="EMBL" id="MBO1915639.1"/>
    </source>
</evidence>
<dbReference type="Pfam" id="PF06986">
    <property type="entry name" value="F_T4SS_TraN"/>
    <property type="match status" value="1"/>
</dbReference>